<evidence type="ECO:0000313" key="1">
    <source>
        <dbReference type="EMBL" id="GFS04554.1"/>
    </source>
</evidence>
<dbReference type="AlphaFoldDB" id="A0AAV4I5Z4"/>
<dbReference type="EMBL" id="BMAT01013036">
    <property type="protein sequence ID" value="GFS04554.1"/>
    <property type="molecule type" value="Genomic_DNA"/>
</dbReference>
<comment type="caution">
    <text evidence="1">The sequence shown here is derived from an EMBL/GenBank/DDBJ whole genome shotgun (WGS) entry which is preliminary data.</text>
</comment>
<evidence type="ECO:0000313" key="2">
    <source>
        <dbReference type="Proteomes" id="UP000762676"/>
    </source>
</evidence>
<sequence>MTLVFRGTQDLLAVAAALNTAIRLKTLTFGMAWLCGNWGGLTSRCLQEMVILIVITVASMRRWRRSCSRNYNCSSSFSSGKRRWVILACAVCS</sequence>
<proteinExistence type="predicted"/>
<reference evidence="1 2" key="1">
    <citation type="journal article" date="2021" name="Elife">
        <title>Chloroplast acquisition without the gene transfer in kleptoplastic sea slugs, Plakobranchus ocellatus.</title>
        <authorList>
            <person name="Maeda T."/>
            <person name="Takahashi S."/>
            <person name="Yoshida T."/>
            <person name="Shimamura S."/>
            <person name="Takaki Y."/>
            <person name="Nagai Y."/>
            <person name="Toyoda A."/>
            <person name="Suzuki Y."/>
            <person name="Arimoto A."/>
            <person name="Ishii H."/>
            <person name="Satoh N."/>
            <person name="Nishiyama T."/>
            <person name="Hasebe M."/>
            <person name="Maruyama T."/>
            <person name="Minagawa J."/>
            <person name="Obokata J."/>
            <person name="Shigenobu S."/>
        </authorList>
    </citation>
    <scope>NUCLEOTIDE SEQUENCE [LARGE SCALE GENOMIC DNA]</scope>
</reference>
<accession>A0AAV4I5Z4</accession>
<dbReference type="Proteomes" id="UP000762676">
    <property type="component" value="Unassembled WGS sequence"/>
</dbReference>
<protein>
    <submittedName>
        <fullName evidence="1">Uncharacterized protein</fullName>
    </submittedName>
</protein>
<name>A0AAV4I5Z4_9GAST</name>
<keyword evidence="2" id="KW-1185">Reference proteome</keyword>
<organism evidence="1 2">
    <name type="scientific">Elysia marginata</name>
    <dbReference type="NCBI Taxonomy" id="1093978"/>
    <lineage>
        <taxon>Eukaryota</taxon>
        <taxon>Metazoa</taxon>
        <taxon>Spiralia</taxon>
        <taxon>Lophotrochozoa</taxon>
        <taxon>Mollusca</taxon>
        <taxon>Gastropoda</taxon>
        <taxon>Heterobranchia</taxon>
        <taxon>Euthyneura</taxon>
        <taxon>Panpulmonata</taxon>
        <taxon>Sacoglossa</taxon>
        <taxon>Placobranchoidea</taxon>
        <taxon>Plakobranchidae</taxon>
        <taxon>Elysia</taxon>
    </lineage>
</organism>
<gene>
    <name evidence="1" type="ORF">ElyMa_006497800</name>
</gene>